<protein>
    <recommendedName>
        <fullName evidence="8">Small-subunit processome Utp21 domain-containing protein</fullName>
    </recommendedName>
</protein>
<organism evidence="6 7">
    <name type="scientific">Diploscapter pachys</name>
    <dbReference type="NCBI Taxonomy" id="2018661"/>
    <lineage>
        <taxon>Eukaryota</taxon>
        <taxon>Metazoa</taxon>
        <taxon>Ecdysozoa</taxon>
        <taxon>Nematoda</taxon>
        <taxon>Chromadorea</taxon>
        <taxon>Rhabditida</taxon>
        <taxon>Rhabditina</taxon>
        <taxon>Rhabditomorpha</taxon>
        <taxon>Rhabditoidea</taxon>
        <taxon>Rhabditidae</taxon>
        <taxon>Diploscapter</taxon>
    </lineage>
</organism>
<dbReference type="Proteomes" id="UP000218231">
    <property type="component" value="Unassembled WGS sequence"/>
</dbReference>
<evidence type="ECO:0000259" key="4">
    <source>
        <dbReference type="Pfam" id="PF04192"/>
    </source>
</evidence>
<dbReference type="Pfam" id="PF25171">
    <property type="entry name" value="Beta-prop_WDR36-Utp21_1st"/>
    <property type="match status" value="1"/>
</dbReference>
<evidence type="ECO:0000256" key="2">
    <source>
        <dbReference type="ARBA" id="ARBA00022737"/>
    </source>
</evidence>
<dbReference type="SUPFAM" id="SSF50978">
    <property type="entry name" value="WD40 repeat-like"/>
    <property type="match status" value="2"/>
</dbReference>
<dbReference type="PANTHER" id="PTHR22840">
    <property type="entry name" value="WD REPEAT-CONTAINING PROTEIN 36"/>
    <property type="match status" value="1"/>
</dbReference>
<evidence type="ECO:0000256" key="3">
    <source>
        <dbReference type="PROSITE-ProRule" id="PRU00221"/>
    </source>
</evidence>
<dbReference type="GO" id="GO:0034388">
    <property type="term" value="C:Pwp2p-containing subcomplex of 90S preribosome"/>
    <property type="evidence" value="ECO:0007669"/>
    <property type="project" value="TreeGrafter"/>
</dbReference>
<accession>A0A2A2LZP9</accession>
<feature type="domain" description="WDR36/Utp21 N-terminal" evidence="5">
    <location>
        <begin position="40"/>
        <end position="302"/>
    </location>
</feature>
<dbReference type="InterPro" id="IPR059157">
    <property type="entry name" value="WDR36-Utp21_N"/>
</dbReference>
<comment type="caution">
    <text evidence="6">The sequence shown here is derived from an EMBL/GenBank/DDBJ whole genome shotgun (WGS) entry which is preliminary data.</text>
</comment>
<dbReference type="Pfam" id="PF25168">
    <property type="entry name" value="Beta-prop_WDR36-Utp21_2nd"/>
    <property type="match status" value="1"/>
</dbReference>
<dbReference type="STRING" id="2018661.A0A2A2LZP9"/>
<dbReference type="InterPro" id="IPR015943">
    <property type="entry name" value="WD40/YVTN_repeat-like_dom_sf"/>
</dbReference>
<reference evidence="6 7" key="1">
    <citation type="journal article" date="2017" name="Curr. Biol.">
        <title>Genome architecture and evolution of a unichromosomal asexual nematode.</title>
        <authorList>
            <person name="Fradin H."/>
            <person name="Zegar C."/>
            <person name="Gutwein M."/>
            <person name="Lucas J."/>
            <person name="Kovtun M."/>
            <person name="Corcoran D."/>
            <person name="Baugh L.R."/>
            <person name="Kiontke K."/>
            <person name="Gunsalus K."/>
            <person name="Fitch D.H."/>
            <person name="Piano F."/>
        </authorList>
    </citation>
    <scope>NUCLEOTIDE SEQUENCE [LARGE SCALE GENOMIC DNA]</scope>
    <source>
        <strain evidence="6">PF1309</strain>
    </source>
</reference>
<feature type="domain" description="WDR36/Utp21 C-terminal" evidence="4">
    <location>
        <begin position="723"/>
        <end position="921"/>
    </location>
</feature>
<keyword evidence="2" id="KW-0677">Repeat</keyword>
<feature type="repeat" description="WD" evidence="3">
    <location>
        <begin position="495"/>
        <end position="537"/>
    </location>
</feature>
<dbReference type="SMART" id="SM00320">
    <property type="entry name" value="WD40"/>
    <property type="match status" value="8"/>
</dbReference>
<evidence type="ECO:0000313" key="6">
    <source>
        <dbReference type="EMBL" id="PAV91658.1"/>
    </source>
</evidence>
<dbReference type="PROSITE" id="PS00678">
    <property type="entry name" value="WD_REPEATS_1"/>
    <property type="match status" value="1"/>
</dbReference>
<evidence type="ECO:0008006" key="8">
    <source>
        <dbReference type="Google" id="ProtNLM"/>
    </source>
</evidence>
<dbReference type="EMBL" id="LIAE01006299">
    <property type="protein sequence ID" value="PAV91658.1"/>
    <property type="molecule type" value="Genomic_DNA"/>
</dbReference>
<dbReference type="GO" id="GO:0032040">
    <property type="term" value="C:small-subunit processome"/>
    <property type="evidence" value="ECO:0007669"/>
    <property type="project" value="InterPro"/>
</dbReference>
<dbReference type="GO" id="GO:0006364">
    <property type="term" value="P:rRNA processing"/>
    <property type="evidence" value="ECO:0007669"/>
    <property type="project" value="InterPro"/>
</dbReference>
<keyword evidence="1 3" id="KW-0853">WD repeat</keyword>
<keyword evidence="7" id="KW-1185">Reference proteome</keyword>
<gene>
    <name evidence="6" type="ORF">WR25_23144</name>
</gene>
<dbReference type="InterPro" id="IPR019775">
    <property type="entry name" value="WD40_repeat_CS"/>
</dbReference>
<dbReference type="InterPro" id="IPR001680">
    <property type="entry name" value="WD40_rpt"/>
</dbReference>
<dbReference type="Gene3D" id="2.130.10.10">
    <property type="entry name" value="YVTN repeat-like/Quinoprotein amine dehydrogenase"/>
    <property type="match status" value="2"/>
</dbReference>
<dbReference type="OrthoDB" id="10250769at2759"/>
<dbReference type="PROSITE" id="PS50294">
    <property type="entry name" value="WD_REPEATS_REGION"/>
    <property type="match status" value="2"/>
</dbReference>
<evidence type="ECO:0000313" key="7">
    <source>
        <dbReference type="Proteomes" id="UP000218231"/>
    </source>
</evidence>
<dbReference type="PROSITE" id="PS50082">
    <property type="entry name" value="WD_REPEATS_2"/>
    <property type="match status" value="2"/>
</dbReference>
<dbReference type="AlphaFoldDB" id="A0A2A2LZP9"/>
<evidence type="ECO:0000256" key="1">
    <source>
        <dbReference type="ARBA" id="ARBA00022574"/>
    </source>
</evidence>
<dbReference type="Pfam" id="PF04192">
    <property type="entry name" value="Utp21"/>
    <property type="match status" value="1"/>
</dbReference>
<dbReference type="InterPro" id="IPR036322">
    <property type="entry name" value="WD40_repeat_dom_sf"/>
</dbReference>
<dbReference type="PANTHER" id="PTHR22840:SF12">
    <property type="entry name" value="WD REPEAT-CONTAINING PROTEIN 36"/>
    <property type="match status" value="1"/>
</dbReference>
<dbReference type="InterPro" id="IPR007319">
    <property type="entry name" value="WDR36/Utp21_C"/>
</dbReference>
<name>A0A2A2LZP9_9BILA</name>
<feature type="repeat" description="WD" evidence="3">
    <location>
        <begin position="268"/>
        <end position="299"/>
    </location>
</feature>
<evidence type="ECO:0000259" key="5">
    <source>
        <dbReference type="Pfam" id="PF25171"/>
    </source>
</evidence>
<proteinExistence type="predicted"/>
<sequence length="925" mass="103698">MRRAESDLFSPYSTLGVVCSGARPCFRITVANHLRSGSLIVPIDNFVYHYTASKLRLVAISDPLPAIVSCVIATPSCIYAAAGSVICILPTCRHIQKTIPLQEPVKFMELIGNLMIVVDVKNDVIVLDLETHEKMTHIEGSEDFEITAIVHPSTYINKLLLGAKDGRMRILNFKTCRVVYEFQSVIPSPVTVLSQTPAIDVIGVGHANGQIRVLNIREDEPICQFKHDAAITAIGFRNDGEPYMTSGDALGNLAVWDLEKRQLVGKITNVHKDTITGLIFVPGEPIMISSSSDNSLRTWILDGIDGMPRQLVILEGHSAGVSTLAFSSKSQVVSAGFDGSVRKHDINLMTMRQKLGTAGLMSKKDAKKKNLPEEKIRLEPITEIAIGWQREAVWDNALCRHQDSLTVTTWTTRKDKKGTHNLLHERFKREGRLRSASATAICLSTCGNFGFIGYSTGHLDQYNIQSGRFIRTFTEEKEEKEVPSGKNGNKVMEMGTAHSEPISGLVFSGNCSSELISAGKDGVLRFWDIRTGKKKNQIKSKSSKQIEKIVACQANSLIAMACSEPGHNDSIVLIDCLTKRAVRVFNKIPAKKITALCFSSDGQWILAADNERFIRIFDISTSRMVDMILFGKPCIGMAFNPTGEFLSTLHEDERAIFIWANKSQFATRISLRSYPYDFIRKWENLDEDLDIEVPRVVIDSDGDDDDIHDDVIFEGPSMDAAHLTYSGLPPSRWENLPEIGLIKERNKPIEPPRKTKQVPFFLAASATMTGFEFDAPKLENESEQRKRINAKRNLLELETNFTQKLKKAETKFEFLAVFDSIKSMSVSSIDYEIRSLPHSALPKFLQMLLEMLKERRDFDIVQSLMASAVKIHRSELWEEQDDEDSKALTRILEEIEIEQEKVWSPFENLLGQNATLIQWVKNALL</sequence>